<dbReference type="AlphaFoldDB" id="A0A4C1XMV3"/>
<evidence type="ECO:0000256" key="1">
    <source>
        <dbReference type="SAM" id="MobiDB-lite"/>
    </source>
</evidence>
<dbReference type="EMBL" id="BGZK01000894">
    <property type="protein sequence ID" value="GBP64322.1"/>
    <property type="molecule type" value="Genomic_DNA"/>
</dbReference>
<reference evidence="2 3" key="1">
    <citation type="journal article" date="2019" name="Commun. Biol.">
        <title>The bagworm genome reveals a unique fibroin gene that provides high tensile strength.</title>
        <authorList>
            <person name="Kono N."/>
            <person name="Nakamura H."/>
            <person name="Ohtoshi R."/>
            <person name="Tomita M."/>
            <person name="Numata K."/>
            <person name="Arakawa K."/>
        </authorList>
    </citation>
    <scope>NUCLEOTIDE SEQUENCE [LARGE SCALE GENOMIC DNA]</scope>
</reference>
<name>A0A4C1XMV3_EUMVA</name>
<organism evidence="2 3">
    <name type="scientific">Eumeta variegata</name>
    <name type="common">Bagworm moth</name>
    <name type="synonym">Eumeta japonica</name>
    <dbReference type="NCBI Taxonomy" id="151549"/>
    <lineage>
        <taxon>Eukaryota</taxon>
        <taxon>Metazoa</taxon>
        <taxon>Ecdysozoa</taxon>
        <taxon>Arthropoda</taxon>
        <taxon>Hexapoda</taxon>
        <taxon>Insecta</taxon>
        <taxon>Pterygota</taxon>
        <taxon>Neoptera</taxon>
        <taxon>Endopterygota</taxon>
        <taxon>Lepidoptera</taxon>
        <taxon>Glossata</taxon>
        <taxon>Ditrysia</taxon>
        <taxon>Tineoidea</taxon>
        <taxon>Psychidae</taxon>
        <taxon>Oiketicinae</taxon>
        <taxon>Eumeta</taxon>
    </lineage>
</organism>
<sequence length="91" mass="10551">MSRGRGRGLRWRRRASTRRRRLWPCARNGDRHPDGSGRECGRNEIDSDAGGSRVALDESVGLSLSRRYEPKAWSYRDTCLGHHARRRMKSK</sequence>
<feature type="compositionally biased region" description="Basic and acidic residues" evidence="1">
    <location>
        <begin position="28"/>
        <end position="45"/>
    </location>
</feature>
<feature type="compositionally biased region" description="Basic residues" evidence="1">
    <location>
        <begin position="1"/>
        <end position="22"/>
    </location>
</feature>
<comment type="caution">
    <text evidence="2">The sequence shown here is derived from an EMBL/GenBank/DDBJ whole genome shotgun (WGS) entry which is preliminary data.</text>
</comment>
<accession>A0A4C1XMV3</accession>
<feature type="region of interest" description="Disordered" evidence="1">
    <location>
        <begin position="1"/>
        <end position="52"/>
    </location>
</feature>
<evidence type="ECO:0000313" key="3">
    <source>
        <dbReference type="Proteomes" id="UP000299102"/>
    </source>
</evidence>
<keyword evidence="3" id="KW-1185">Reference proteome</keyword>
<proteinExistence type="predicted"/>
<dbReference type="Proteomes" id="UP000299102">
    <property type="component" value="Unassembled WGS sequence"/>
</dbReference>
<evidence type="ECO:0000313" key="2">
    <source>
        <dbReference type="EMBL" id="GBP64322.1"/>
    </source>
</evidence>
<gene>
    <name evidence="2" type="ORF">EVAR_88275_1</name>
</gene>
<protein>
    <submittedName>
        <fullName evidence="2">Uncharacterized protein</fullName>
    </submittedName>
</protein>